<protein>
    <submittedName>
        <fullName evidence="2">Sporulation related protein</fullName>
    </submittedName>
</protein>
<gene>
    <name evidence="2" type="ORF">MESINF_2116</name>
</gene>
<keyword evidence="1" id="KW-0472">Membrane</keyword>
<reference evidence="2 3" key="1">
    <citation type="submission" date="2017-01" db="EMBL/GenBank/DDBJ databases">
        <authorList>
            <person name="Erauso G."/>
        </authorList>
    </citation>
    <scope>NUCLEOTIDE SEQUENCE [LARGE SCALE GENOMIC DNA]</scope>
    <source>
        <strain evidence="2">MESINF1</strain>
    </source>
</reference>
<keyword evidence="1" id="KW-1133">Transmembrane helix</keyword>
<keyword evidence="1" id="KW-0812">Transmembrane</keyword>
<keyword evidence="3" id="KW-1185">Reference proteome</keyword>
<dbReference type="EMBL" id="LS974202">
    <property type="protein sequence ID" value="SSC13556.1"/>
    <property type="molecule type" value="Genomic_DNA"/>
</dbReference>
<evidence type="ECO:0000313" key="2">
    <source>
        <dbReference type="EMBL" id="SSC13556.1"/>
    </source>
</evidence>
<evidence type="ECO:0000256" key="1">
    <source>
        <dbReference type="SAM" id="Phobius"/>
    </source>
</evidence>
<organism evidence="2 3">
    <name type="scientific">Mesotoga infera</name>
    <dbReference type="NCBI Taxonomy" id="1236046"/>
    <lineage>
        <taxon>Bacteria</taxon>
        <taxon>Thermotogati</taxon>
        <taxon>Thermotogota</taxon>
        <taxon>Thermotogae</taxon>
        <taxon>Kosmotogales</taxon>
        <taxon>Kosmotogaceae</taxon>
        <taxon>Mesotoga</taxon>
    </lineage>
</organism>
<evidence type="ECO:0000313" key="3">
    <source>
        <dbReference type="Proteomes" id="UP000250796"/>
    </source>
</evidence>
<dbReference type="Proteomes" id="UP000250796">
    <property type="component" value="Chromosome MESINF"/>
</dbReference>
<dbReference type="AlphaFoldDB" id="A0A7Z7PS83"/>
<sequence>MSGESHDVIVKIMILIVLALSGIVFTLAGYAILLREENKKYDLIIEEIRSSVLPGLSGEASPIELPPVVQGVTEVPRDVQKIPVEQHFFLETFDYRKLILNSFDFLVEGSGFSFVVVEQDVAFKLCVEMGQGKYFITRVNDMYGVMFIGNNPLPGLYESKTAYGVQLVSHTISDGIAPQVIDLRSEGYPACVYKSVTTDGRTFYAAVLGIFPDAAAAREYSNSLDVQSLQRITGWNITDRFPRQLR</sequence>
<proteinExistence type="predicted"/>
<dbReference type="RefSeq" id="WP_169699694.1">
    <property type="nucleotide sequence ID" value="NZ_LS974202.1"/>
</dbReference>
<dbReference type="KEGG" id="minf:MESINF_2116"/>
<accession>A0A7Z7PS83</accession>
<feature type="transmembrane region" description="Helical" evidence="1">
    <location>
        <begin position="12"/>
        <end position="33"/>
    </location>
</feature>
<name>A0A7Z7PS83_9BACT</name>